<proteinExistence type="predicted"/>
<dbReference type="KEGG" id="dmm:dnm_026000"/>
<accession>A0A975GM62</accession>
<gene>
    <name evidence="1" type="ORF">dnm_026000</name>
</gene>
<organism evidence="1 2">
    <name type="scientific">Desulfonema magnum</name>
    <dbReference type="NCBI Taxonomy" id="45655"/>
    <lineage>
        <taxon>Bacteria</taxon>
        <taxon>Pseudomonadati</taxon>
        <taxon>Thermodesulfobacteriota</taxon>
        <taxon>Desulfobacteria</taxon>
        <taxon>Desulfobacterales</taxon>
        <taxon>Desulfococcaceae</taxon>
        <taxon>Desulfonema</taxon>
    </lineage>
</organism>
<protein>
    <submittedName>
        <fullName evidence="1">Uncharacterized protein</fullName>
    </submittedName>
</protein>
<dbReference type="EMBL" id="CP061800">
    <property type="protein sequence ID" value="QTA86576.1"/>
    <property type="molecule type" value="Genomic_DNA"/>
</dbReference>
<name>A0A975GM62_9BACT</name>
<dbReference type="AlphaFoldDB" id="A0A975GM62"/>
<evidence type="ECO:0000313" key="2">
    <source>
        <dbReference type="Proteomes" id="UP000663722"/>
    </source>
</evidence>
<sequence length="39" mass="4413">MQGYFRSSLRDLKKGFASPTEIAASMRIPSSVLIRKQEL</sequence>
<dbReference type="Proteomes" id="UP000663722">
    <property type="component" value="Chromosome"/>
</dbReference>
<keyword evidence="2" id="KW-1185">Reference proteome</keyword>
<reference evidence="1" key="1">
    <citation type="journal article" date="2021" name="Microb. Physiol.">
        <title>Proteogenomic Insights into the Physiology of Marine, Sulfate-Reducing, Filamentous Desulfonema limicola and Desulfonema magnum.</title>
        <authorList>
            <person name="Schnaars V."/>
            <person name="Wohlbrand L."/>
            <person name="Scheve S."/>
            <person name="Hinrichs C."/>
            <person name="Reinhardt R."/>
            <person name="Rabus R."/>
        </authorList>
    </citation>
    <scope>NUCLEOTIDE SEQUENCE</scope>
    <source>
        <strain evidence="1">4be13</strain>
    </source>
</reference>
<evidence type="ECO:0000313" key="1">
    <source>
        <dbReference type="EMBL" id="QTA86576.1"/>
    </source>
</evidence>